<dbReference type="GO" id="GO:0006694">
    <property type="term" value="P:steroid biosynthetic process"/>
    <property type="evidence" value="ECO:0007669"/>
    <property type="project" value="TreeGrafter"/>
</dbReference>
<dbReference type="InterPro" id="IPR039357">
    <property type="entry name" value="SRD5A/TECR"/>
</dbReference>
<evidence type="ECO:0000256" key="4">
    <source>
        <dbReference type="ARBA" id="ARBA00022989"/>
    </source>
</evidence>
<feature type="domain" description="3-oxo-5-alpha-steroid 4-dehydrogenase C-terminal" evidence="7">
    <location>
        <begin position="21"/>
        <end position="171"/>
    </location>
</feature>
<evidence type="ECO:0000313" key="9">
    <source>
        <dbReference type="Proteomes" id="UP000013827"/>
    </source>
</evidence>
<organism evidence="8 9">
    <name type="scientific">Emiliania huxleyi (strain CCMP1516)</name>
    <dbReference type="NCBI Taxonomy" id="280463"/>
    <lineage>
        <taxon>Eukaryota</taxon>
        <taxon>Haptista</taxon>
        <taxon>Haptophyta</taxon>
        <taxon>Prymnesiophyceae</taxon>
        <taxon>Isochrysidales</taxon>
        <taxon>Noelaerhabdaceae</taxon>
        <taxon>Emiliania</taxon>
    </lineage>
</organism>
<keyword evidence="4 6" id="KW-1133">Transmembrane helix</keyword>
<keyword evidence="3 6" id="KW-0812">Transmembrane</keyword>
<evidence type="ECO:0000256" key="1">
    <source>
        <dbReference type="ARBA" id="ARBA00004141"/>
    </source>
</evidence>
<dbReference type="GO" id="GO:0005789">
    <property type="term" value="C:endoplasmic reticulum membrane"/>
    <property type="evidence" value="ECO:0007669"/>
    <property type="project" value="UniProtKB-SubCell"/>
</dbReference>
<dbReference type="HOGENOM" id="CLU_065395_3_0_1"/>
<comment type="similarity">
    <text evidence="2">Belongs to the steroid 5-alpha reductase family.</text>
</comment>
<feature type="transmembrane region" description="Helical" evidence="6">
    <location>
        <begin position="57"/>
        <end position="78"/>
    </location>
</feature>
<dbReference type="EnsemblProtists" id="EOD37660">
    <property type="protein sequence ID" value="EOD37660"/>
    <property type="gene ID" value="EMIHUDRAFT_45349"/>
</dbReference>
<evidence type="ECO:0000256" key="5">
    <source>
        <dbReference type="ARBA" id="ARBA00023136"/>
    </source>
</evidence>
<evidence type="ECO:0000259" key="7">
    <source>
        <dbReference type="Pfam" id="PF02544"/>
    </source>
</evidence>
<accession>A0A0D3KPH5</accession>
<dbReference type="Proteomes" id="UP000013827">
    <property type="component" value="Unassembled WGS sequence"/>
</dbReference>
<dbReference type="Pfam" id="PF02544">
    <property type="entry name" value="Steroid_dh"/>
    <property type="match status" value="1"/>
</dbReference>
<evidence type="ECO:0000313" key="8">
    <source>
        <dbReference type="EnsemblProtists" id="EOD37660"/>
    </source>
</evidence>
<dbReference type="AlphaFoldDB" id="A0A0D3KPH5"/>
<dbReference type="PROSITE" id="PS50244">
    <property type="entry name" value="S5A_REDUCTASE"/>
    <property type="match status" value="1"/>
</dbReference>
<feature type="transmembrane region" description="Helical" evidence="6">
    <location>
        <begin position="25"/>
        <end position="51"/>
    </location>
</feature>
<dbReference type="GO" id="GO:0003865">
    <property type="term" value="F:3-oxo-5-alpha-steroid 4-dehydrogenase activity"/>
    <property type="evidence" value="ECO:0007669"/>
    <property type="project" value="TreeGrafter"/>
</dbReference>
<name>A0A0D3KPH5_EMIH1</name>
<dbReference type="GO" id="GO:0030154">
    <property type="term" value="P:cell differentiation"/>
    <property type="evidence" value="ECO:0007669"/>
    <property type="project" value="UniProtKB-KW"/>
</dbReference>
<dbReference type="PaxDb" id="2903-EOD37660"/>
<evidence type="ECO:0000256" key="3">
    <source>
        <dbReference type="ARBA" id="ARBA00022692"/>
    </source>
</evidence>
<dbReference type="Gene3D" id="1.20.120.1630">
    <property type="match status" value="1"/>
</dbReference>
<dbReference type="eggNOG" id="KOG1638">
    <property type="taxonomic scope" value="Eukaryota"/>
</dbReference>
<dbReference type="PANTHER" id="PTHR10556:SF37">
    <property type="entry name" value="3-OXO-5-ALPHA-STEROID 4-DEHYDROGENASE 2"/>
    <property type="match status" value="1"/>
</dbReference>
<dbReference type="KEGG" id="ehx:EMIHUDRAFT_45349"/>
<reference evidence="9" key="1">
    <citation type="journal article" date="2013" name="Nature">
        <title>Pan genome of the phytoplankton Emiliania underpins its global distribution.</title>
        <authorList>
            <person name="Read B.A."/>
            <person name="Kegel J."/>
            <person name="Klute M.J."/>
            <person name="Kuo A."/>
            <person name="Lefebvre S.C."/>
            <person name="Maumus F."/>
            <person name="Mayer C."/>
            <person name="Miller J."/>
            <person name="Monier A."/>
            <person name="Salamov A."/>
            <person name="Young J."/>
            <person name="Aguilar M."/>
            <person name="Claverie J.M."/>
            <person name="Frickenhaus S."/>
            <person name="Gonzalez K."/>
            <person name="Herman E.K."/>
            <person name="Lin Y.C."/>
            <person name="Napier J."/>
            <person name="Ogata H."/>
            <person name="Sarno A.F."/>
            <person name="Shmutz J."/>
            <person name="Schroeder D."/>
            <person name="de Vargas C."/>
            <person name="Verret F."/>
            <person name="von Dassow P."/>
            <person name="Valentin K."/>
            <person name="Van de Peer Y."/>
            <person name="Wheeler G."/>
            <person name="Dacks J.B."/>
            <person name="Delwiche C.F."/>
            <person name="Dyhrman S.T."/>
            <person name="Glockner G."/>
            <person name="John U."/>
            <person name="Richards T."/>
            <person name="Worden A.Z."/>
            <person name="Zhang X."/>
            <person name="Grigoriev I.V."/>
            <person name="Allen A.E."/>
            <person name="Bidle K."/>
            <person name="Borodovsky M."/>
            <person name="Bowler C."/>
            <person name="Brownlee C."/>
            <person name="Cock J.M."/>
            <person name="Elias M."/>
            <person name="Gladyshev V.N."/>
            <person name="Groth M."/>
            <person name="Guda C."/>
            <person name="Hadaegh A."/>
            <person name="Iglesias-Rodriguez M.D."/>
            <person name="Jenkins J."/>
            <person name="Jones B.M."/>
            <person name="Lawson T."/>
            <person name="Leese F."/>
            <person name="Lindquist E."/>
            <person name="Lobanov A."/>
            <person name="Lomsadze A."/>
            <person name="Malik S.B."/>
            <person name="Marsh M.E."/>
            <person name="Mackinder L."/>
            <person name="Mock T."/>
            <person name="Mueller-Roeber B."/>
            <person name="Pagarete A."/>
            <person name="Parker M."/>
            <person name="Probert I."/>
            <person name="Quesneville H."/>
            <person name="Raines C."/>
            <person name="Rensing S.A."/>
            <person name="Riano-Pachon D.M."/>
            <person name="Richier S."/>
            <person name="Rokitta S."/>
            <person name="Shiraiwa Y."/>
            <person name="Soanes D.M."/>
            <person name="van der Giezen M."/>
            <person name="Wahlund T.M."/>
            <person name="Williams B."/>
            <person name="Wilson W."/>
            <person name="Wolfe G."/>
            <person name="Wurch L.L."/>
        </authorList>
    </citation>
    <scope>NUCLEOTIDE SEQUENCE</scope>
</reference>
<proteinExistence type="inferred from homology"/>
<evidence type="ECO:0000256" key="6">
    <source>
        <dbReference type="SAM" id="Phobius"/>
    </source>
</evidence>
<evidence type="ECO:0000256" key="2">
    <source>
        <dbReference type="ARBA" id="ARBA00007742"/>
    </source>
</evidence>
<dbReference type="PANTHER" id="PTHR10556">
    <property type="entry name" value="3-OXO-5-ALPHA-STEROID 4-DEHYDROGENASE"/>
    <property type="match status" value="1"/>
</dbReference>
<dbReference type="InterPro" id="IPR001104">
    <property type="entry name" value="3-oxo-5_a-steroid_4-DH_C"/>
</dbReference>
<reference evidence="8" key="2">
    <citation type="submission" date="2024-10" db="UniProtKB">
        <authorList>
            <consortium name="EnsemblProtists"/>
        </authorList>
    </citation>
    <scope>IDENTIFICATION</scope>
</reference>
<keyword evidence="5 6" id="KW-0472">Membrane</keyword>
<keyword evidence="9" id="KW-1185">Reference proteome</keyword>
<comment type="subcellular location">
    <subcellularLocation>
        <location evidence="1">Membrane</location>
        <topology evidence="1">Multi-pass membrane protein</topology>
    </subcellularLocation>
</comment>
<protein>
    <recommendedName>
        <fullName evidence="7">3-oxo-5-alpha-steroid 4-dehydrogenase C-terminal domain-containing protein</fullName>
    </recommendedName>
</protein>
<sequence length="171" mass="19187">MFCLHYLQRAFVYPWLTRGRPYPTLYWALALVFTSVNGTLQSLELLFGGYYSGMQDALSPCALAGSALFAFGMATNVHSDYILRNLRRPGETGYKIPQGGMFEYISGANLWGEVVEWLGFAIATQTPGAAVFSLFCLVGIGGRCVATHGWYLRKFGDAYPQQRRRMIPFVW</sequence>